<dbReference type="AlphaFoldDB" id="A0A9N8ZMQ9"/>
<proteinExistence type="predicted"/>
<evidence type="ECO:0000313" key="1">
    <source>
        <dbReference type="EMBL" id="CAG8500906.1"/>
    </source>
</evidence>
<gene>
    <name evidence="1" type="ORF">RFULGI_LOCUS2432</name>
</gene>
<protein>
    <submittedName>
        <fullName evidence="1">19789_t:CDS:1</fullName>
    </submittedName>
</protein>
<accession>A0A9N8ZMQ9</accession>
<keyword evidence="2" id="KW-1185">Reference proteome</keyword>
<evidence type="ECO:0000313" key="2">
    <source>
        <dbReference type="Proteomes" id="UP000789396"/>
    </source>
</evidence>
<organism evidence="1 2">
    <name type="scientific">Racocetra fulgida</name>
    <dbReference type="NCBI Taxonomy" id="60492"/>
    <lineage>
        <taxon>Eukaryota</taxon>
        <taxon>Fungi</taxon>
        <taxon>Fungi incertae sedis</taxon>
        <taxon>Mucoromycota</taxon>
        <taxon>Glomeromycotina</taxon>
        <taxon>Glomeromycetes</taxon>
        <taxon>Diversisporales</taxon>
        <taxon>Gigasporaceae</taxon>
        <taxon>Racocetra</taxon>
    </lineage>
</organism>
<dbReference type="Proteomes" id="UP000789396">
    <property type="component" value="Unassembled WGS sequence"/>
</dbReference>
<dbReference type="OrthoDB" id="2440285at2759"/>
<name>A0A9N8ZMQ9_9GLOM</name>
<reference evidence="1" key="1">
    <citation type="submission" date="2021-06" db="EMBL/GenBank/DDBJ databases">
        <authorList>
            <person name="Kallberg Y."/>
            <person name="Tangrot J."/>
            <person name="Rosling A."/>
        </authorList>
    </citation>
    <scope>NUCLEOTIDE SEQUENCE</scope>
    <source>
        <strain evidence="1">IN212</strain>
    </source>
</reference>
<sequence length="78" mass="8938">MKHSQMAIAEKEFLNVIGVEDIIISISEILLSDDDLFKPFFEKEPDDNLDIPLEADEDQELNLQSLISIVNHNEILEI</sequence>
<dbReference type="EMBL" id="CAJVPZ010001838">
    <property type="protein sequence ID" value="CAG8500906.1"/>
    <property type="molecule type" value="Genomic_DNA"/>
</dbReference>
<comment type="caution">
    <text evidence="1">The sequence shown here is derived from an EMBL/GenBank/DDBJ whole genome shotgun (WGS) entry which is preliminary data.</text>
</comment>